<feature type="domain" description="Antitoxin VbhA" evidence="2">
    <location>
        <begin position="132"/>
        <end position="175"/>
    </location>
</feature>
<feature type="domain" description="Antitoxin SocA-like Panacea" evidence="1">
    <location>
        <begin position="6"/>
        <end position="97"/>
    </location>
</feature>
<name>A0ABQ3X3G8_9ACTN</name>
<evidence type="ECO:0008006" key="5">
    <source>
        <dbReference type="Google" id="ProtNLM"/>
    </source>
</evidence>
<proteinExistence type="predicted"/>
<evidence type="ECO:0000313" key="4">
    <source>
        <dbReference type="Proteomes" id="UP000612282"/>
    </source>
</evidence>
<keyword evidence="4" id="KW-1185">Reference proteome</keyword>
<accession>A0ABQ3X3G8</accession>
<gene>
    <name evidence="3" type="ORF">Aco03nite_014490</name>
</gene>
<dbReference type="InterPro" id="IPR043038">
    <property type="entry name" value="VbhA_sf"/>
</dbReference>
<evidence type="ECO:0000259" key="2">
    <source>
        <dbReference type="Pfam" id="PF18495"/>
    </source>
</evidence>
<dbReference type="InterPro" id="IPR025272">
    <property type="entry name" value="SocA_Panacea"/>
</dbReference>
<reference evidence="3 4" key="1">
    <citation type="submission" date="2021-01" db="EMBL/GenBank/DDBJ databases">
        <title>Whole genome shotgun sequence of Actinoplanes couchii NBRC 106145.</title>
        <authorList>
            <person name="Komaki H."/>
            <person name="Tamura T."/>
        </authorList>
    </citation>
    <scope>NUCLEOTIDE SEQUENCE [LARGE SCALE GENOMIC DNA]</scope>
    <source>
        <strain evidence="3 4">NBRC 106145</strain>
    </source>
</reference>
<protein>
    <recommendedName>
        <fullName evidence="5">Antitoxin SocA-like Panacea domain-containing protein</fullName>
    </recommendedName>
</protein>
<dbReference type="Pfam" id="PF13274">
    <property type="entry name" value="SocA_Panacea"/>
    <property type="match status" value="1"/>
</dbReference>
<evidence type="ECO:0000313" key="3">
    <source>
        <dbReference type="EMBL" id="GID53045.1"/>
    </source>
</evidence>
<dbReference type="Pfam" id="PF18495">
    <property type="entry name" value="VbhA"/>
    <property type="match status" value="1"/>
</dbReference>
<dbReference type="EMBL" id="BOMG01000026">
    <property type="protein sequence ID" value="GID53045.1"/>
    <property type="molecule type" value="Genomic_DNA"/>
</dbReference>
<dbReference type="InterPro" id="IPR041535">
    <property type="entry name" value="VbhA"/>
</dbReference>
<evidence type="ECO:0000259" key="1">
    <source>
        <dbReference type="Pfam" id="PF13274"/>
    </source>
</evidence>
<dbReference type="Gene3D" id="1.10.8.1050">
    <property type="entry name" value="Antitoxin VbhA-like"/>
    <property type="match status" value="1"/>
</dbReference>
<comment type="caution">
    <text evidence="3">The sequence shown here is derived from an EMBL/GenBank/DDBJ whole genome shotgun (WGS) entry which is preliminary data.</text>
</comment>
<sequence length="179" mass="20153">MTAMKLEKLVYYCQGWHLARHNRALFGETIEAWRQGPVVPELYEHHRRQYTISQWPWGNGTELTATELATVRWVTNEYGSFSAVELSRMTHHELPWKAARGPLPDSANSSAPVSTEIMRSYYSRQIADTETAVALATANAALEGVEFDEEWQDRLRDVASGTISADELIAAEIARISGD</sequence>
<organism evidence="3 4">
    <name type="scientific">Actinoplanes couchii</name>
    <dbReference type="NCBI Taxonomy" id="403638"/>
    <lineage>
        <taxon>Bacteria</taxon>
        <taxon>Bacillati</taxon>
        <taxon>Actinomycetota</taxon>
        <taxon>Actinomycetes</taxon>
        <taxon>Micromonosporales</taxon>
        <taxon>Micromonosporaceae</taxon>
        <taxon>Actinoplanes</taxon>
    </lineage>
</organism>
<dbReference type="Proteomes" id="UP000612282">
    <property type="component" value="Unassembled WGS sequence"/>
</dbReference>